<evidence type="ECO:0000313" key="3">
    <source>
        <dbReference type="Proteomes" id="UP000515847"/>
    </source>
</evidence>
<name>A0A7G6E1Z5_THEFR</name>
<protein>
    <submittedName>
        <fullName evidence="2">Iron-sulfur cluster assembly scaffold protein</fullName>
    </submittedName>
</protein>
<dbReference type="CDD" id="cd06664">
    <property type="entry name" value="IscU_like"/>
    <property type="match status" value="1"/>
</dbReference>
<dbReference type="EMBL" id="CP045798">
    <property type="protein sequence ID" value="QNB46099.1"/>
    <property type="molecule type" value="Genomic_DNA"/>
</dbReference>
<proteinExistence type="predicted"/>
<dbReference type="AlphaFoldDB" id="A0A7G6E1Z5"/>
<evidence type="ECO:0000313" key="2">
    <source>
        <dbReference type="EMBL" id="QNB46099.1"/>
    </source>
</evidence>
<dbReference type="InterPro" id="IPR002871">
    <property type="entry name" value="NIF_FeS_clus_asmbl_NifU_N"/>
</dbReference>
<accession>A0A7G6E1Z5</accession>
<evidence type="ECO:0000259" key="1">
    <source>
        <dbReference type="Pfam" id="PF01592"/>
    </source>
</evidence>
<reference evidence="2 3" key="1">
    <citation type="journal article" date="2019" name="Front. Microbiol.">
        <title>Thermoanaerosceptrum fracticalcis gen. nov. sp. nov., a Novel Fumarate-Fermenting Microorganism From a Deep Fractured Carbonate Aquifer of the US Great Basin.</title>
        <authorList>
            <person name="Hamilton-Brehm S.D."/>
            <person name="Stewart L.E."/>
            <person name="Zavarin M."/>
            <person name="Caldwell M."/>
            <person name="Lawson P.A."/>
            <person name="Onstott T.C."/>
            <person name="Grzymski J."/>
            <person name="Neveux I."/>
            <person name="Lollar B.S."/>
            <person name="Russell C.E."/>
            <person name="Moser D.P."/>
        </authorList>
    </citation>
    <scope>NUCLEOTIDE SEQUENCE [LARGE SCALE GENOMIC DNA]</scope>
    <source>
        <strain evidence="2 3">DRI-13</strain>
    </source>
</reference>
<dbReference type="Pfam" id="PF01592">
    <property type="entry name" value="NifU_N"/>
    <property type="match status" value="1"/>
</dbReference>
<feature type="domain" description="NIF system FeS cluster assembly NifU N-terminal" evidence="1">
    <location>
        <begin position="1"/>
        <end position="121"/>
    </location>
</feature>
<dbReference type="OrthoDB" id="9804157at2"/>
<dbReference type="KEGG" id="tfr:BR63_07100"/>
<dbReference type="RefSeq" id="WP_034422307.1">
    <property type="nucleotide sequence ID" value="NZ_CP045798.1"/>
</dbReference>
<dbReference type="PANTHER" id="PTHR10093">
    <property type="entry name" value="IRON-SULFUR CLUSTER ASSEMBLY ENZYME NIFU HOMOLOG"/>
    <property type="match status" value="1"/>
</dbReference>
<gene>
    <name evidence="2" type="ORF">BR63_07100</name>
</gene>
<dbReference type="Gene3D" id="3.90.1010.10">
    <property type="match status" value="1"/>
</dbReference>
<organism evidence="2 3">
    <name type="scientific">Thermanaerosceptrum fracticalcis</name>
    <dbReference type="NCBI Taxonomy" id="1712410"/>
    <lineage>
        <taxon>Bacteria</taxon>
        <taxon>Bacillati</taxon>
        <taxon>Bacillota</taxon>
        <taxon>Clostridia</taxon>
        <taxon>Eubacteriales</taxon>
        <taxon>Peptococcaceae</taxon>
        <taxon>Thermanaerosceptrum</taxon>
    </lineage>
</organism>
<dbReference type="GO" id="GO:0016226">
    <property type="term" value="P:iron-sulfur cluster assembly"/>
    <property type="evidence" value="ECO:0007669"/>
    <property type="project" value="InterPro"/>
</dbReference>
<dbReference type="GO" id="GO:0051536">
    <property type="term" value="F:iron-sulfur cluster binding"/>
    <property type="evidence" value="ECO:0007669"/>
    <property type="project" value="InterPro"/>
</dbReference>
<sequence length="131" mass="13990">MYTEKILDHFTNPRNLGVLEDADGIGVLGDPGCGDYIKVYIKVTDDHISDIRFQIAGCPAAIACGSAMTELAKGKSIDEAAEICDADILEYLGGLPEEKAHCSNLGAGALQNAIINYLVKALQQQEHVTVI</sequence>
<dbReference type="SUPFAM" id="SSF82649">
    <property type="entry name" value="SufE/NifU"/>
    <property type="match status" value="1"/>
</dbReference>
<dbReference type="GO" id="GO:0005506">
    <property type="term" value="F:iron ion binding"/>
    <property type="evidence" value="ECO:0007669"/>
    <property type="project" value="InterPro"/>
</dbReference>
<dbReference type="Proteomes" id="UP000515847">
    <property type="component" value="Chromosome"/>
</dbReference>
<keyword evidence="3" id="KW-1185">Reference proteome</keyword>